<reference evidence="1" key="2">
    <citation type="submission" date="2021-03" db="UniProtKB">
        <authorList>
            <consortium name="EnsemblPlants"/>
        </authorList>
    </citation>
    <scope>IDENTIFICATION</scope>
</reference>
<dbReference type="EnsemblPlants" id="evm.model.03.1250">
    <property type="protein sequence ID" value="cds.evm.model.03.1250"/>
    <property type="gene ID" value="evm.TU.03.1250"/>
</dbReference>
<reference evidence="1" key="1">
    <citation type="submission" date="2018-11" db="EMBL/GenBank/DDBJ databases">
        <authorList>
            <person name="Grassa J C."/>
        </authorList>
    </citation>
    <scope>NUCLEOTIDE SEQUENCE [LARGE SCALE GENOMIC DNA]</scope>
</reference>
<dbReference type="AlphaFoldDB" id="A0A803P4K0"/>
<organism evidence="1 2">
    <name type="scientific">Cannabis sativa</name>
    <name type="common">Hemp</name>
    <name type="synonym">Marijuana</name>
    <dbReference type="NCBI Taxonomy" id="3483"/>
    <lineage>
        <taxon>Eukaryota</taxon>
        <taxon>Viridiplantae</taxon>
        <taxon>Streptophyta</taxon>
        <taxon>Embryophyta</taxon>
        <taxon>Tracheophyta</taxon>
        <taxon>Spermatophyta</taxon>
        <taxon>Magnoliopsida</taxon>
        <taxon>eudicotyledons</taxon>
        <taxon>Gunneridae</taxon>
        <taxon>Pentapetalae</taxon>
        <taxon>rosids</taxon>
        <taxon>fabids</taxon>
        <taxon>Rosales</taxon>
        <taxon>Cannabaceae</taxon>
        <taxon>Cannabis</taxon>
    </lineage>
</organism>
<keyword evidence="2" id="KW-1185">Reference proteome</keyword>
<sequence length="112" mass="12618">MVNARSFRLPDSIFLKSSFSLISRCKVGKPQNTPPQLDEDFDVQVDIDRVIDWIHNFWADFQNNLSFSTHKTMMDLNVDFNLSAVNIKENPIVSLGEGVASEEISADAGELE</sequence>
<protein>
    <submittedName>
        <fullName evidence="1">Uncharacterized protein</fullName>
    </submittedName>
</protein>
<proteinExistence type="predicted"/>
<dbReference type="Gramene" id="evm.model.03.1250">
    <property type="protein sequence ID" value="cds.evm.model.03.1250"/>
    <property type="gene ID" value="evm.TU.03.1250"/>
</dbReference>
<accession>A0A803P4K0</accession>
<name>A0A803P4K0_CANSA</name>
<evidence type="ECO:0000313" key="1">
    <source>
        <dbReference type="EnsemblPlants" id="cds.evm.model.03.1250"/>
    </source>
</evidence>
<evidence type="ECO:0000313" key="2">
    <source>
        <dbReference type="Proteomes" id="UP000596661"/>
    </source>
</evidence>
<dbReference type="Proteomes" id="UP000596661">
    <property type="component" value="Chromosome 3"/>
</dbReference>
<dbReference type="EMBL" id="UZAU01000290">
    <property type="status" value="NOT_ANNOTATED_CDS"/>
    <property type="molecule type" value="Genomic_DNA"/>
</dbReference>